<dbReference type="Proteomes" id="UP001140091">
    <property type="component" value="Unassembled WGS sequence"/>
</dbReference>
<organism evidence="2 3">
    <name type="scientific">Candolleomyces eurysporus</name>
    <dbReference type="NCBI Taxonomy" id="2828524"/>
    <lineage>
        <taxon>Eukaryota</taxon>
        <taxon>Fungi</taxon>
        <taxon>Dikarya</taxon>
        <taxon>Basidiomycota</taxon>
        <taxon>Agaricomycotina</taxon>
        <taxon>Agaricomycetes</taxon>
        <taxon>Agaricomycetidae</taxon>
        <taxon>Agaricales</taxon>
        <taxon>Agaricineae</taxon>
        <taxon>Psathyrellaceae</taxon>
        <taxon>Candolleomyces</taxon>
    </lineage>
</organism>
<evidence type="ECO:0000313" key="2">
    <source>
        <dbReference type="EMBL" id="KAJ2923489.1"/>
    </source>
</evidence>
<sequence>MLTDASAKINRLLNVLIHVLNKLIGNKVTYSCSLWNYWEEFPEWEELIIADFHHAAAVEVETVGEHERSFQKWFSNMVDLAARGKEVHGFQSMVMACGESVNEDQALGQLHLSKNLKDDFLKERLLMTEDALLGQMKIHSYDYVAKDYAKQLAEDREAKEEERKLEAELFSEDGSNSDAVSKVNTDNGRKIIWNYLQAGFCVGGGKMELVNLRWQDLPTRLSSQGLAIVGWAHKVPFLDKDSKPNGIKSIKIRMERRDMTKLQDYKLPVAVKEAPPADSEQVAACWWFADRTSDYKGTPHVSTPEAGSSCSLTTGSRTKCGQPSMQSVTFDVPPKPTARSSKSSKGKGKQKPSVVVSDTDNDLPLAPTQPPPPTKLRPKGDPKVKKIHIKVGNVEIPVPFVNNSNNDVFELPSNNNDSPSLIKWTSKR</sequence>
<reference evidence="2" key="1">
    <citation type="submission" date="2022-06" db="EMBL/GenBank/DDBJ databases">
        <title>Genome Sequence of Candolleomyces eurysporus.</title>
        <authorList>
            <person name="Buettner E."/>
        </authorList>
    </citation>
    <scope>NUCLEOTIDE SEQUENCE</scope>
    <source>
        <strain evidence="2">VTCC 930004</strain>
    </source>
</reference>
<comment type="caution">
    <text evidence="2">The sequence shown here is derived from an EMBL/GenBank/DDBJ whole genome shotgun (WGS) entry which is preliminary data.</text>
</comment>
<feature type="non-terminal residue" evidence="2">
    <location>
        <position position="1"/>
    </location>
</feature>
<dbReference type="EMBL" id="JANBPK010001329">
    <property type="protein sequence ID" value="KAJ2923489.1"/>
    <property type="molecule type" value="Genomic_DNA"/>
</dbReference>
<proteinExistence type="predicted"/>
<keyword evidence="3" id="KW-1185">Reference proteome</keyword>
<evidence type="ECO:0000313" key="3">
    <source>
        <dbReference type="Proteomes" id="UP001140091"/>
    </source>
</evidence>
<accession>A0A9W8IZC9</accession>
<feature type="compositionally biased region" description="Low complexity" evidence="1">
    <location>
        <begin position="351"/>
        <end position="366"/>
    </location>
</feature>
<evidence type="ECO:0000256" key="1">
    <source>
        <dbReference type="SAM" id="MobiDB-lite"/>
    </source>
</evidence>
<dbReference type="OrthoDB" id="3071219at2759"/>
<feature type="compositionally biased region" description="Polar residues" evidence="1">
    <location>
        <begin position="305"/>
        <end position="329"/>
    </location>
</feature>
<dbReference type="AlphaFoldDB" id="A0A9W8IZC9"/>
<name>A0A9W8IZC9_9AGAR</name>
<gene>
    <name evidence="2" type="ORF">H1R20_g13607</name>
</gene>
<protein>
    <submittedName>
        <fullName evidence="2">Uncharacterized protein</fullName>
    </submittedName>
</protein>
<feature type="region of interest" description="Disordered" evidence="1">
    <location>
        <begin position="298"/>
        <end position="382"/>
    </location>
</feature>